<dbReference type="Pfam" id="PF00355">
    <property type="entry name" value="Rieske"/>
    <property type="match status" value="1"/>
</dbReference>
<dbReference type="GO" id="GO:0051537">
    <property type="term" value="F:2 iron, 2 sulfur cluster binding"/>
    <property type="evidence" value="ECO:0007669"/>
    <property type="project" value="UniProtKB-KW"/>
</dbReference>
<accession>A0A1N7ELW7</accession>
<evidence type="ECO:0000256" key="1">
    <source>
        <dbReference type="ARBA" id="ARBA00022714"/>
    </source>
</evidence>
<evidence type="ECO:0000313" key="6">
    <source>
        <dbReference type="EMBL" id="SIR89076.1"/>
    </source>
</evidence>
<dbReference type="GO" id="GO:0046872">
    <property type="term" value="F:metal ion binding"/>
    <property type="evidence" value="ECO:0007669"/>
    <property type="project" value="UniProtKB-KW"/>
</dbReference>
<dbReference type="Proteomes" id="UP000186218">
    <property type="component" value="Unassembled WGS sequence"/>
</dbReference>
<keyword evidence="2" id="KW-0479">Metal-binding</keyword>
<keyword evidence="7" id="KW-1185">Reference proteome</keyword>
<dbReference type="PANTHER" id="PTHR21496:SF23">
    <property type="entry name" value="3-PHENYLPROPIONATE_CINNAMIC ACID DIOXYGENASE FERREDOXIN SUBUNIT"/>
    <property type="match status" value="1"/>
</dbReference>
<keyword evidence="3" id="KW-0408">Iron</keyword>
<dbReference type="GO" id="GO:0004497">
    <property type="term" value="F:monooxygenase activity"/>
    <property type="evidence" value="ECO:0007669"/>
    <property type="project" value="UniProtKB-ARBA"/>
</dbReference>
<evidence type="ECO:0000256" key="3">
    <source>
        <dbReference type="ARBA" id="ARBA00023004"/>
    </source>
</evidence>
<keyword evidence="1" id="KW-0001">2Fe-2S</keyword>
<feature type="domain" description="Rieske" evidence="5">
    <location>
        <begin position="13"/>
        <end position="108"/>
    </location>
</feature>
<organism evidence="6 7">
    <name type="scientific">Williamsia sterculiae</name>
    <dbReference type="NCBI Taxonomy" id="1344003"/>
    <lineage>
        <taxon>Bacteria</taxon>
        <taxon>Bacillati</taxon>
        <taxon>Actinomycetota</taxon>
        <taxon>Actinomycetes</taxon>
        <taxon>Mycobacteriales</taxon>
        <taxon>Nocardiaceae</taxon>
        <taxon>Williamsia</taxon>
    </lineage>
</organism>
<keyword evidence="4" id="KW-0411">Iron-sulfur</keyword>
<dbReference type="GO" id="GO:0016705">
    <property type="term" value="F:oxidoreductase activity, acting on paired donors, with incorporation or reduction of molecular oxygen"/>
    <property type="evidence" value="ECO:0007669"/>
    <property type="project" value="UniProtKB-ARBA"/>
</dbReference>
<evidence type="ECO:0000256" key="4">
    <source>
        <dbReference type="ARBA" id="ARBA00023014"/>
    </source>
</evidence>
<dbReference type="RefSeq" id="WP_076477923.1">
    <property type="nucleotide sequence ID" value="NZ_FTNT01000003.1"/>
</dbReference>
<dbReference type="STRING" id="1344003.SAMN05445060_1451"/>
<dbReference type="SUPFAM" id="SSF50022">
    <property type="entry name" value="ISP domain"/>
    <property type="match status" value="1"/>
</dbReference>
<dbReference type="Gene3D" id="2.102.10.10">
    <property type="entry name" value="Rieske [2Fe-2S] iron-sulphur domain"/>
    <property type="match status" value="1"/>
</dbReference>
<proteinExistence type="predicted"/>
<dbReference type="PANTHER" id="PTHR21496">
    <property type="entry name" value="FERREDOXIN-RELATED"/>
    <property type="match status" value="1"/>
</dbReference>
<evidence type="ECO:0000313" key="7">
    <source>
        <dbReference type="Proteomes" id="UP000186218"/>
    </source>
</evidence>
<dbReference type="InterPro" id="IPR036922">
    <property type="entry name" value="Rieske_2Fe-2S_sf"/>
</dbReference>
<evidence type="ECO:0000259" key="5">
    <source>
        <dbReference type="PROSITE" id="PS51296"/>
    </source>
</evidence>
<dbReference type="AlphaFoldDB" id="A0A1N7ELW7"/>
<name>A0A1N7ELW7_9NOCA</name>
<evidence type="ECO:0000256" key="2">
    <source>
        <dbReference type="ARBA" id="ARBA00022723"/>
    </source>
</evidence>
<dbReference type="EMBL" id="FTNT01000003">
    <property type="protein sequence ID" value="SIR89076.1"/>
    <property type="molecule type" value="Genomic_DNA"/>
</dbReference>
<dbReference type="OrthoDB" id="147178at2"/>
<protein>
    <submittedName>
        <fullName evidence="6">Nitrite reductase (NADH) small subunit</fullName>
    </submittedName>
</protein>
<dbReference type="InterPro" id="IPR017941">
    <property type="entry name" value="Rieske_2Fe-2S"/>
</dbReference>
<reference evidence="6 7" key="1">
    <citation type="submission" date="2017-01" db="EMBL/GenBank/DDBJ databases">
        <authorList>
            <person name="Mah S.A."/>
            <person name="Swanson W.J."/>
            <person name="Moy G.W."/>
            <person name="Vacquier V.D."/>
        </authorList>
    </citation>
    <scope>NUCLEOTIDE SEQUENCE [LARGE SCALE GENOMIC DNA]</scope>
    <source>
        <strain evidence="6 7">CPCC 203464</strain>
    </source>
</reference>
<gene>
    <name evidence="6" type="ORF">SAMN05445060_1451</name>
</gene>
<dbReference type="PROSITE" id="PS51296">
    <property type="entry name" value="RIESKE"/>
    <property type="match status" value="1"/>
</dbReference>
<sequence>MTAEVVDAGTGFVAVGSIEDMTPGEGRTYVVGGVQIAVFRLGDGSVRATSAQCPHRGGPIADGQIDLDRVMCPLHQYLFAFADGRCTDPSVRSLPVYPARVVDGIIEVAF</sequence>